<dbReference type="Proteomes" id="UP000035740">
    <property type="component" value="Unassembled WGS sequence"/>
</dbReference>
<organism evidence="1 2">
    <name type="scientific">Beta vulgaris subsp. vulgaris</name>
    <name type="common">Beet</name>
    <dbReference type="NCBI Taxonomy" id="3555"/>
    <lineage>
        <taxon>Eukaryota</taxon>
        <taxon>Viridiplantae</taxon>
        <taxon>Streptophyta</taxon>
        <taxon>Embryophyta</taxon>
        <taxon>Tracheophyta</taxon>
        <taxon>Spermatophyta</taxon>
        <taxon>Magnoliopsida</taxon>
        <taxon>eudicotyledons</taxon>
        <taxon>Gunneridae</taxon>
        <taxon>Pentapetalae</taxon>
        <taxon>Caryophyllales</taxon>
        <taxon>Chenopodiaceae</taxon>
        <taxon>Betoideae</taxon>
        <taxon>Beta</taxon>
    </lineage>
</organism>
<evidence type="ECO:0000313" key="2">
    <source>
        <dbReference type="Proteomes" id="UP000035740"/>
    </source>
</evidence>
<sequence>MIQVRRLGHDHVCSQTWLDHVQWDDVVLVPEISIVVADGISMQQLDQSRKDNSCETCGTLLDNSNIGILNGRLYIALLMPESKAHAAAFGSFLWHLNEVLEGLGMPFQQCLMTTGNTK</sequence>
<evidence type="ECO:0000313" key="1">
    <source>
        <dbReference type="EMBL" id="KMS65558.1"/>
    </source>
</evidence>
<keyword evidence="2" id="KW-1185">Reference proteome</keyword>
<reference evidence="1 2" key="1">
    <citation type="journal article" date="2014" name="Nature">
        <title>The genome of the recently domesticated crop plant sugar beet (Beta vulgaris).</title>
        <authorList>
            <person name="Dohm J.C."/>
            <person name="Minoche A.E."/>
            <person name="Holtgrawe D."/>
            <person name="Capella-Gutierrez S."/>
            <person name="Zakrzewski F."/>
            <person name="Tafer H."/>
            <person name="Rupp O."/>
            <person name="Sorensen T.R."/>
            <person name="Stracke R."/>
            <person name="Reinhardt R."/>
            <person name="Goesmann A."/>
            <person name="Kraft T."/>
            <person name="Schulz B."/>
            <person name="Stadler P.F."/>
            <person name="Schmidt T."/>
            <person name="Gabaldon T."/>
            <person name="Lehrach H."/>
            <person name="Weisshaar B."/>
            <person name="Himmelbauer H."/>
        </authorList>
    </citation>
    <scope>NUCLEOTIDE SEQUENCE [LARGE SCALE GENOMIC DNA]</scope>
    <source>
        <tissue evidence="1">Taproot</tissue>
    </source>
</reference>
<name>A0A0J7YQY3_BETVV</name>
<accession>A0A0J7YQY3</accession>
<proteinExistence type="predicted"/>
<dbReference type="AlphaFoldDB" id="A0A0J7YQY3"/>
<dbReference type="Gramene" id="KMS65558">
    <property type="protein sequence ID" value="KMS65558"/>
    <property type="gene ID" value="BVRB_034750"/>
</dbReference>
<protein>
    <submittedName>
        <fullName evidence="1">Uncharacterized protein</fullName>
    </submittedName>
</protein>
<gene>
    <name evidence="1" type="ORF">BVRB_034750</name>
</gene>
<dbReference type="EMBL" id="KQ106807">
    <property type="protein sequence ID" value="KMS65558.1"/>
    <property type="molecule type" value="Genomic_DNA"/>
</dbReference>